<reference evidence="5" key="1">
    <citation type="journal article" date="2016" name="Nat. Biotechnol.">
        <title>Sequencing wild and cultivated cassava and related species reveals extensive interspecific hybridization and genetic diversity.</title>
        <authorList>
            <person name="Bredeson J.V."/>
            <person name="Lyons J.B."/>
            <person name="Prochnik S.E."/>
            <person name="Wu G.A."/>
            <person name="Ha C.M."/>
            <person name="Edsinger-Gonzales E."/>
            <person name="Grimwood J."/>
            <person name="Schmutz J."/>
            <person name="Rabbi I.Y."/>
            <person name="Egesi C."/>
            <person name="Nauluvula P."/>
            <person name="Lebot V."/>
            <person name="Ndunguru J."/>
            <person name="Mkamilo G."/>
            <person name="Bart R.S."/>
            <person name="Setter T.L."/>
            <person name="Gleadow R.M."/>
            <person name="Kulakow P."/>
            <person name="Ferguson M.E."/>
            <person name="Rounsley S."/>
            <person name="Rokhsar D.S."/>
        </authorList>
    </citation>
    <scope>NUCLEOTIDE SEQUENCE [LARGE SCALE GENOMIC DNA]</scope>
    <source>
        <strain evidence="5">cv. AM560-2</strain>
    </source>
</reference>
<evidence type="ECO:0000313" key="5">
    <source>
        <dbReference type="Proteomes" id="UP000091857"/>
    </source>
</evidence>
<proteinExistence type="inferred from homology"/>
<dbReference type="OMA" id="FDVATHD"/>
<evidence type="ECO:0000259" key="3">
    <source>
        <dbReference type="Pfam" id="PF00561"/>
    </source>
</evidence>
<gene>
    <name evidence="4" type="ORF">MANES_13G114300v8</name>
</gene>
<comment type="caution">
    <text evidence="4">The sequence shown here is derived from an EMBL/GenBank/DDBJ whole genome shotgun (WGS) entry which is preliminary data.</text>
</comment>
<dbReference type="InterPro" id="IPR000073">
    <property type="entry name" value="AB_hydrolase_1"/>
</dbReference>
<dbReference type="OrthoDB" id="408373at2759"/>
<dbReference type="SUPFAM" id="SSF53474">
    <property type="entry name" value="alpha/beta-Hydrolases"/>
    <property type="match status" value="1"/>
</dbReference>
<dbReference type="InterPro" id="IPR029058">
    <property type="entry name" value="AB_hydrolase_fold"/>
</dbReference>
<dbReference type="PANTHER" id="PTHR43039">
    <property type="entry name" value="ESTERASE-RELATED"/>
    <property type="match status" value="1"/>
</dbReference>
<sequence>MGIVEKAHNVKVLGSGEQVVVLSHGFGTDQSVWKYLVPYLIEDYRVILYDNMGAGSTNPDYYDFERYSTIDGFVYDLLAILEELQVKSCVFVGHSVLSMVGAIASITRPDLFSKLVLICATPRLLNDKDYIGGFDQEDIDQMLEGIHSNYKAWCSGFAPTVIGDDMESAPVQEFSRTLFNMRPDIALSLAQVKFQCDIRHILHMVKVPCHILQSATDNVLPVQVAEYLHQHLGGPSIVEIMPTGGHLPHLSSPNIIIPVLLRHIRLDITK</sequence>
<feature type="domain" description="AB hydrolase-1" evidence="3">
    <location>
        <begin position="19"/>
        <end position="252"/>
    </location>
</feature>
<keyword evidence="5" id="KW-1185">Reference proteome</keyword>
<evidence type="ECO:0000256" key="2">
    <source>
        <dbReference type="ARBA" id="ARBA00022801"/>
    </source>
</evidence>
<dbReference type="Proteomes" id="UP000091857">
    <property type="component" value="Chromosome 13"/>
</dbReference>
<dbReference type="GO" id="GO:0016787">
    <property type="term" value="F:hydrolase activity"/>
    <property type="evidence" value="ECO:0007669"/>
    <property type="project" value="UniProtKB-KW"/>
</dbReference>
<dbReference type="Pfam" id="PF00561">
    <property type="entry name" value="Abhydrolase_1"/>
    <property type="match status" value="1"/>
</dbReference>
<comment type="similarity">
    <text evidence="1">Belongs to the AB hydrolase superfamily.</text>
</comment>
<dbReference type="STRING" id="3983.A0A2C9UQZ1"/>
<name>A0A2C9UQZ1_MANES</name>
<accession>A0A2C9UQZ1</accession>
<organism evidence="4 5">
    <name type="scientific">Manihot esculenta</name>
    <name type="common">Cassava</name>
    <name type="synonym">Jatropha manihot</name>
    <dbReference type="NCBI Taxonomy" id="3983"/>
    <lineage>
        <taxon>Eukaryota</taxon>
        <taxon>Viridiplantae</taxon>
        <taxon>Streptophyta</taxon>
        <taxon>Embryophyta</taxon>
        <taxon>Tracheophyta</taxon>
        <taxon>Spermatophyta</taxon>
        <taxon>Magnoliopsida</taxon>
        <taxon>eudicotyledons</taxon>
        <taxon>Gunneridae</taxon>
        <taxon>Pentapetalae</taxon>
        <taxon>rosids</taxon>
        <taxon>fabids</taxon>
        <taxon>Malpighiales</taxon>
        <taxon>Euphorbiaceae</taxon>
        <taxon>Crotonoideae</taxon>
        <taxon>Manihoteae</taxon>
        <taxon>Manihot</taxon>
    </lineage>
</organism>
<protein>
    <recommendedName>
        <fullName evidence="3">AB hydrolase-1 domain-containing protein</fullName>
    </recommendedName>
</protein>
<evidence type="ECO:0000313" key="4">
    <source>
        <dbReference type="EMBL" id="OAY33658.1"/>
    </source>
</evidence>
<dbReference type="GO" id="GO:0080167">
    <property type="term" value="P:response to karrikin"/>
    <property type="evidence" value="ECO:0000318"/>
    <property type="project" value="GO_Central"/>
</dbReference>
<dbReference type="AlphaFoldDB" id="A0A2C9UQZ1"/>
<evidence type="ECO:0000256" key="1">
    <source>
        <dbReference type="ARBA" id="ARBA00008645"/>
    </source>
</evidence>
<dbReference type="Gramene" id="Manes.13G114300.1.v8.1">
    <property type="protein sequence ID" value="Manes.13G114300.1.v8.1.CDS"/>
    <property type="gene ID" value="Manes.13G114300.v8.1"/>
</dbReference>
<keyword evidence="2" id="KW-0378">Hydrolase</keyword>
<dbReference type="EMBL" id="CM004399">
    <property type="protein sequence ID" value="OAY33658.1"/>
    <property type="molecule type" value="Genomic_DNA"/>
</dbReference>
<dbReference type="FunFam" id="3.40.50.1820:FF:000042">
    <property type="entry name" value="probable strigolactone esterase DAD2"/>
    <property type="match status" value="1"/>
</dbReference>
<dbReference type="Gene3D" id="3.40.50.1820">
    <property type="entry name" value="alpha/beta hydrolase"/>
    <property type="match status" value="1"/>
</dbReference>